<reference evidence="2 3" key="1">
    <citation type="journal article" date="2009" name="Stand. Genomic Sci.">
        <title>Complete genome sequence of Pedobacter heparinus type strain (HIM 762-3).</title>
        <authorList>
            <person name="Han C."/>
            <person name="Spring S."/>
            <person name="Lapidus A."/>
            <person name="Del Rio T.G."/>
            <person name="Tice H."/>
            <person name="Copeland A."/>
            <person name="Cheng J.F."/>
            <person name="Lucas S."/>
            <person name="Chen F."/>
            <person name="Nolan M."/>
            <person name="Bruce D."/>
            <person name="Goodwin L."/>
            <person name="Pitluck S."/>
            <person name="Ivanova N."/>
            <person name="Mavromatis K."/>
            <person name="Mikhailova N."/>
            <person name="Pati A."/>
            <person name="Chen A."/>
            <person name="Palaniappan K."/>
            <person name="Land M."/>
            <person name="Hauser L."/>
            <person name="Chang Y.J."/>
            <person name="Jeffries C.C."/>
            <person name="Saunders E."/>
            <person name="Chertkov O."/>
            <person name="Brettin T."/>
            <person name="Goker M."/>
            <person name="Rohde M."/>
            <person name="Bristow J."/>
            <person name="Eisen J.A."/>
            <person name="Markowitz V."/>
            <person name="Hugenholtz P."/>
            <person name="Kyrpides N.C."/>
            <person name="Klenk H.P."/>
            <person name="Detter J.C."/>
        </authorList>
    </citation>
    <scope>NUCLEOTIDE SEQUENCE [LARGE SCALE GENOMIC DNA]</scope>
    <source>
        <strain evidence="3">ATCC 13125 / DSM 2366 / CIP 104194 / JCM 7457 / NBRC 12017 / NCIMB 9290 / NRRL B-14731 / HIM 762-3</strain>
    </source>
</reference>
<keyword evidence="3" id="KW-1185">Reference proteome</keyword>
<dbReference type="RefSeq" id="WP_012780600.1">
    <property type="nucleotide sequence ID" value="NC_013061.1"/>
</dbReference>
<evidence type="ECO:0000313" key="2">
    <source>
        <dbReference type="EMBL" id="ACU02647.1"/>
    </source>
</evidence>
<feature type="transmembrane region" description="Helical" evidence="1">
    <location>
        <begin position="42"/>
        <end position="60"/>
    </location>
</feature>
<gene>
    <name evidence="2" type="ordered locus">Phep_0423</name>
</gene>
<keyword evidence="1" id="KW-0472">Membrane</keyword>
<dbReference type="AlphaFoldDB" id="C6XZV2"/>
<dbReference type="HOGENOM" id="CLU_1453550_0_0_10"/>
<organism evidence="2 3">
    <name type="scientific">Pedobacter heparinus (strain ATCC 13125 / DSM 2366 / CIP 104194 / JCM 7457 / NBRC 12017 / NCIMB 9290 / NRRL B-14731 / HIM 762-3)</name>
    <dbReference type="NCBI Taxonomy" id="485917"/>
    <lineage>
        <taxon>Bacteria</taxon>
        <taxon>Pseudomonadati</taxon>
        <taxon>Bacteroidota</taxon>
        <taxon>Sphingobacteriia</taxon>
        <taxon>Sphingobacteriales</taxon>
        <taxon>Sphingobacteriaceae</taxon>
        <taxon>Pedobacter</taxon>
    </lineage>
</organism>
<proteinExistence type="predicted"/>
<dbReference type="Proteomes" id="UP000000852">
    <property type="component" value="Chromosome"/>
</dbReference>
<feature type="transmembrane region" description="Helical" evidence="1">
    <location>
        <begin position="111"/>
        <end position="132"/>
    </location>
</feature>
<feature type="transmembrane region" description="Helical" evidence="1">
    <location>
        <begin position="66"/>
        <end position="90"/>
    </location>
</feature>
<dbReference type="OrthoDB" id="954677at2"/>
<dbReference type="KEGG" id="phe:Phep_0423"/>
<evidence type="ECO:0000256" key="1">
    <source>
        <dbReference type="SAM" id="Phobius"/>
    </source>
</evidence>
<feature type="transmembrane region" description="Helical" evidence="1">
    <location>
        <begin position="144"/>
        <end position="165"/>
    </location>
</feature>
<name>C6XZV2_PEDHD</name>
<dbReference type="EMBL" id="CP001681">
    <property type="protein sequence ID" value="ACU02647.1"/>
    <property type="molecule type" value="Genomic_DNA"/>
</dbReference>
<dbReference type="eggNOG" id="ENOG5032VM5">
    <property type="taxonomic scope" value="Bacteria"/>
</dbReference>
<keyword evidence="1" id="KW-0812">Transmembrane</keyword>
<keyword evidence="1" id="KW-1133">Transmembrane helix</keyword>
<sequence length="180" mass="20479">MELDDLKSTWNRAAAPAKTTDELLFMLKENNHPVLKGIRKQLTIEVLGWSFFLGVYYTMFDGGQKPLLINLLLIAGVLFSIVHNLMGYGLAKYLETDLSVKKALAHYLLKLKVYALTSVASRVFLWTGFILFFTYNIRFTGSKYVLLIVAVTIFVVQLVVLGRIWMMRLKKLSNTTAGFM</sequence>
<dbReference type="STRING" id="485917.Phep_0423"/>
<protein>
    <submittedName>
        <fullName evidence="2">Uncharacterized protein</fullName>
    </submittedName>
</protein>
<evidence type="ECO:0000313" key="3">
    <source>
        <dbReference type="Proteomes" id="UP000000852"/>
    </source>
</evidence>
<accession>C6XZV2</accession>